<dbReference type="OrthoDB" id="10287495at2759"/>
<dbReference type="AlphaFoldDB" id="A0A2P5BQI0"/>
<sequence>MNRTKNMKDVAEVRTRTNLSFWVFFIVVKISDSNENPDRDSCNREGLAHSWSLILTGGYGISVSLRDQKSEERNGKHGLIFIHDKKRKALRAHKEKRTRR</sequence>
<accession>A0A2P5BQI0</accession>
<proteinExistence type="predicted"/>
<evidence type="ECO:0000313" key="1">
    <source>
        <dbReference type="EMBL" id="PON51053.1"/>
    </source>
</evidence>
<dbReference type="EMBL" id="JXTB01000238">
    <property type="protein sequence ID" value="PON51053.1"/>
    <property type="molecule type" value="Genomic_DNA"/>
</dbReference>
<reference evidence="2" key="1">
    <citation type="submission" date="2016-06" db="EMBL/GenBank/DDBJ databases">
        <title>Parallel loss of symbiosis genes in relatives of nitrogen-fixing non-legume Parasponia.</title>
        <authorList>
            <person name="Van Velzen R."/>
            <person name="Holmer R."/>
            <person name="Bu F."/>
            <person name="Rutten L."/>
            <person name="Van Zeijl A."/>
            <person name="Liu W."/>
            <person name="Santuari L."/>
            <person name="Cao Q."/>
            <person name="Sharma T."/>
            <person name="Shen D."/>
            <person name="Roswanjaya Y."/>
            <person name="Wardhani T."/>
            <person name="Kalhor M.S."/>
            <person name="Jansen J."/>
            <person name="Van den Hoogen J."/>
            <person name="Gungor B."/>
            <person name="Hartog M."/>
            <person name="Hontelez J."/>
            <person name="Verver J."/>
            <person name="Yang W.-C."/>
            <person name="Schijlen E."/>
            <person name="Repin R."/>
            <person name="Schilthuizen M."/>
            <person name="Schranz E."/>
            <person name="Heidstra R."/>
            <person name="Miyata K."/>
            <person name="Fedorova E."/>
            <person name="Kohlen W."/>
            <person name="Bisseling T."/>
            <person name="Smit S."/>
            <person name="Geurts R."/>
        </authorList>
    </citation>
    <scope>NUCLEOTIDE SEQUENCE [LARGE SCALE GENOMIC DNA]</scope>
    <source>
        <strain evidence="2">cv. WU1-14</strain>
    </source>
</reference>
<comment type="caution">
    <text evidence="1">The sequence shown here is derived from an EMBL/GenBank/DDBJ whole genome shotgun (WGS) entry which is preliminary data.</text>
</comment>
<keyword evidence="2" id="KW-1185">Reference proteome</keyword>
<gene>
    <name evidence="1" type="ORF">PanWU01x14_219110</name>
</gene>
<protein>
    <submittedName>
        <fullName evidence="1">Uncharacterized protein</fullName>
    </submittedName>
</protein>
<dbReference type="Proteomes" id="UP000237105">
    <property type="component" value="Unassembled WGS sequence"/>
</dbReference>
<name>A0A2P5BQI0_PARAD</name>
<evidence type="ECO:0000313" key="2">
    <source>
        <dbReference type="Proteomes" id="UP000237105"/>
    </source>
</evidence>
<organism evidence="1 2">
    <name type="scientific">Parasponia andersonii</name>
    <name type="common">Sponia andersonii</name>
    <dbReference type="NCBI Taxonomy" id="3476"/>
    <lineage>
        <taxon>Eukaryota</taxon>
        <taxon>Viridiplantae</taxon>
        <taxon>Streptophyta</taxon>
        <taxon>Embryophyta</taxon>
        <taxon>Tracheophyta</taxon>
        <taxon>Spermatophyta</taxon>
        <taxon>Magnoliopsida</taxon>
        <taxon>eudicotyledons</taxon>
        <taxon>Gunneridae</taxon>
        <taxon>Pentapetalae</taxon>
        <taxon>rosids</taxon>
        <taxon>fabids</taxon>
        <taxon>Rosales</taxon>
        <taxon>Cannabaceae</taxon>
        <taxon>Parasponia</taxon>
    </lineage>
</organism>